<evidence type="ECO:0000313" key="2">
    <source>
        <dbReference type="EMBL" id="KAF2489579.1"/>
    </source>
</evidence>
<dbReference type="EMBL" id="MU004198">
    <property type="protein sequence ID" value="KAF2489579.1"/>
    <property type="molecule type" value="Genomic_DNA"/>
</dbReference>
<dbReference type="PANTHER" id="PTHR36195">
    <property type="entry name" value="DOMAIN PROTEIN, PUTATIVE (AFU_ORTHOLOGUE AFUA_5G01990)-RELATED-RELATED"/>
    <property type="match status" value="1"/>
</dbReference>
<organism evidence="2 3">
    <name type="scientific">Lophium mytilinum</name>
    <dbReference type="NCBI Taxonomy" id="390894"/>
    <lineage>
        <taxon>Eukaryota</taxon>
        <taxon>Fungi</taxon>
        <taxon>Dikarya</taxon>
        <taxon>Ascomycota</taxon>
        <taxon>Pezizomycotina</taxon>
        <taxon>Dothideomycetes</taxon>
        <taxon>Pleosporomycetidae</taxon>
        <taxon>Mytilinidiales</taxon>
        <taxon>Mytilinidiaceae</taxon>
        <taxon>Lophium</taxon>
    </lineage>
</organism>
<protein>
    <submittedName>
        <fullName evidence="2">Uncharacterized protein</fullName>
    </submittedName>
</protein>
<evidence type="ECO:0000313" key="3">
    <source>
        <dbReference type="Proteomes" id="UP000799750"/>
    </source>
</evidence>
<dbReference type="InterPro" id="IPR037176">
    <property type="entry name" value="Osmotin/thaumatin-like_sf"/>
</dbReference>
<dbReference type="PANTHER" id="PTHR36195:SF4">
    <property type="entry name" value="DOMAIN PROTEIN, PUTATIVE (AFU_ORTHOLOGUE AFUA_5G01990)-RELATED"/>
    <property type="match status" value="1"/>
</dbReference>
<feature type="signal peptide" evidence="1">
    <location>
        <begin position="1"/>
        <end position="23"/>
    </location>
</feature>
<gene>
    <name evidence="2" type="ORF">BU16DRAFT_597003</name>
</gene>
<dbReference type="AlphaFoldDB" id="A0A6A6QBW8"/>
<accession>A0A6A6QBW8</accession>
<dbReference type="SUPFAM" id="SSF49870">
    <property type="entry name" value="Osmotin, thaumatin-like protein"/>
    <property type="match status" value="1"/>
</dbReference>
<dbReference type="Proteomes" id="UP000799750">
    <property type="component" value="Unassembled WGS sequence"/>
</dbReference>
<reference evidence="2" key="1">
    <citation type="journal article" date="2020" name="Stud. Mycol.">
        <title>101 Dothideomycetes genomes: a test case for predicting lifestyles and emergence of pathogens.</title>
        <authorList>
            <person name="Haridas S."/>
            <person name="Albert R."/>
            <person name="Binder M."/>
            <person name="Bloem J."/>
            <person name="Labutti K."/>
            <person name="Salamov A."/>
            <person name="Andreopoulos B."/>
            <person name="Baker S."/>
            <person name="Barry K."/>
            <person name="Bills G."/>
            <person name="Bluhm B."/>
            <person name="Cannon C."/>
            <person name="Castanera R."/>
            <person name="Culley D."/>
            <person name="Daum C."/>
            <person name="Ezra D."/>
            <person name="Gonzalez J."/>
            <person name="Henrissat B."/>
            <person name="Kuo A."/>
            <person name="Liang C."/>
            <person name="Lipzen A."/>
            <person name="Lutzoni F."/>
            <person name="Magnuson J."/>
            <person name="Mondo S."/>
            <person name="Nolan M."/>
            <person name="Ohm R."/>
            <person name="Pangilinan J."/>
            <person name="Park H.-J."/>
            <person name="Ramirez L."/>
            <person name="Alfaro M."/>
            <person name="Sun H."/>
            <person name="Tritt A."/>
            <person name="Yoshinaga Y."/>
            <person name="Zwiers L.-H."/>
            <person name="Turgeon B."/>
            <person name="Goodwin S."/>
            <person name="Spatafora J."/>
            <person name="Crous P."/>
            <person name="Grigoriev I."/>
        </authorList>
    </citation>
    <scope>NUCLEOTIDE SEQUENCE</scope>
    <source>
        <strain evidence="2">CBS 269.34</strain>
    </source>
</reference>
<keyword evidence="1" id="KW-0732">Signal</keyword>
<keyword evidence="3" id="KW-1185">Reference proteome</keyword>
<sequence>MLSAHLTLPTLLSLLSHLPPTLSLPKSASLTPLSPNTLTLHNACPYPLLLSSISQTLSLTPLTIPSGRTHTEPLRTSCAGCGVSLKLAHPAAPAAVTQFEYSITGGRVWYDISLIDCVKGGDASQCPGHEAGLKIHGDGGDVMRCAPGSYCAAEAYYVPVPGAVQPVGSAVAGGDLRVEICSG</sequence>
<feature type="chain" id="PRO_5025590401" evidence="1">
    <location>
        <begin position="24"/>
        <end position="183"/>
    </location>
</feature>
<evidence type="ECO:0000256" key="1">
    <source>
        <dbReference type="SAM" id="SignalP"/>
    </source>
</evidence>
<dbReference type="OrthoDB" id="5144514at2759"/>
<dbReference type="InterPro" id="IPR006771">
    <property type="entry name" value="CetA-like"/>
</dbReference>
<name>A0A6A6QBW8_9PEZI</name>
<dbReference type="Pfam" id="PF04681">
    <property type="entry name" value="Bys1"/>
    <property type="match status" value="1"/>
</dbReference>
<proteinExistence type="predicted"/>